<keyword evidence="1" id="KW-1185">Reference proteome</keyword>
<accession>A0AC58JWN4</accession>
<evidence type="ECO:0000313" key="2">
    <source>
        <dbReference type="RefSeq" id="XP_073810853.1"/>
    </source>
</evidence>
<gene>
    <name evidence="2" type="primary">LOC103911277</name>
</gene>
<sequence>MVMAAGCSQRWKEEFTVQKLHFFTSKPELLLQPRWDIPPVLWLVYRCFMLVYSLSWFIYTALLFNTPKFFIFLSHISYCLMVIYYLLAFCNLAWAFLEIRCCSHRRKRAGVSIECEALLSLSLPLYTALNLQWLLHSVMGCFSLSVSFLYWTIIHPSHQHSLTAFNINIHFINSVQTAVDLLLSCTPVHLTHFIYPVLAAILYIIFAVVYWLMGGTNQSGQPYIYSILDFGGRPLLATLSILGVCLVCLPFCQLLLWKLQLLREWMVDCEKLRWMAVKREVWWWVKVSGGTDSGLMASLDPSVSVFESTRWRDLMEDQLSQSLTLV</sequence>
<dbReference type="Proteomes" id="UP000000437">
    <property type="component" value="Chromosome 6"/>
</dbReference>
<reference evidence="2" key="1">
    <citation type="submission" date="2025-08" db="UniProtKB">
        <authorList>
            <consortium name="RefSeq"/>
        </authorList>
    </citation>
    <scope>IDENTIFICATION</scope>
    <source>
        <strain evidence="2">Tuebingen</strain>
        <tissue evidence="2">Fibroblasts and whole tissue</tissue>
    </source>
</reference>
<protein>
    <submittedName>
        <fullName evidence="2">Protein rolling stone isoform X1</fullName>
    </submittedName>
</protein>
<name>A0AC58JWN4_DANRE</name>
<evidence type="ECO:0000313" key="1">
    <source>
        <dbReference type="Proteomes" id="UP000000437"/>
    </source>
</evidence>
<organism evidence="1 2">
    <name type="scientific">Danio rerio</name>
    <name type="common">Zebrafish</name>
    <name type="synonym">Brachydanio rerio</name>
    <dbReference type="NCBI Taxonomy" id="7955"/>
    <lineage>
        <taxon>Eukaryota</taxon>
        <taxon>Metazoa</taxon>
        <taxon>Chordata</taxon>
        <taxon>Craniata</taxon>
        <taxon>Vertebrata</taxon>
        <taxon>Euteleostomi</taxon>
        <taxon>Actinopterygii</taxon>
        <taxon>Neopterygii</taxon>
        <taxon>Teleostei</taxon>
        <taxon>Ostariophysi</taxon>
        <taxon>Cypriniformes</taxon>
        <taxon>Danionidae</taxon>
        <taxon>Danioninae</taxon>
        <taxon>Danio</taxon>
    </lineage>
</organism>
<dbReference type="RefSeq" id="XP_073810853.1">
    <property type="nucleotide sequence ID" value="XM_073954752.1"/>
</dbReference>
<proteinExistence type="predicted"/>